<dbReference type="Proteomes" id="UP000224567">
    <property type="component" value="Unassembled WGS sequence"/>
</dbReference>
<evidence type="ECO:0000313" key="6">
    <source>
        <dbReference type="EMBL" id="PHT31731.1"/>
    </source>
</evidence>
<protein>
    <recommendedName>
        <fullName evidence="5">PHD-type domain-containing protein</fullName>
    </recommendedName>
</protein>
<dbReference type="STRING" id="33114.A0A2G2VFG6"/>
<feature type="compositionally biased region" description="Basic and acidic residues" evidence="4">
    <location>
        <begin position="9"/>
        <end position="39"/>
    </location>
</feature>
<reference evidence="7" key="2">
    <citation type="journal article" date="2017" name="J. Anim. Genet.">
        <title>Multiple reference genome sequences of hot pepper reveal the massive evolution of plant disease resistance genes by retroduplication.</title>
        <authorList>
            <person name="Kim S."/>
            <person name="Park J."/>
            <person name="Yeom S.-I."/>
            <person name="Kim Y.-M."/>
            <person name="Seo E."/>
            <person name="Kim K.-T."/>
            <person name="Kim M.-S."/>
            <person name="Lee J.M."/>
            <person name="Cheong K."/>
            <person name="Shin H.-S."/>
            <person name="Kim S.-B."/>
            <person name="Han K."/>
            <person name="Lee J."/>
            <person name="Park M."/>
            <person name="Lee H.-A."/>
            <person name="Lee H.-Y."/>
            <person name="Lee Y."/>
            <person name="Oh S."/>
            <person name="Lee J.H."/>
            <person name="Choi E."/>
            <person name="Choi E."/>
            <person name="Lee S.E."/>
            <person name="Jeon J."/>
            <person name="Kim H."/>
            <person name="Choi G."/>
            <person name="Song H."/>
            <person name="Lee J."/>
            <person name="Lee S.-C."/>
            <person name="Kwon J.-K."/>
            <person name="Lee H.-Y."/>
            <person name="Koo N."/>
            <person name="Hong Y."/>
            <person name="Kim R.W."/>
            <person name="Kang W.-H."/>
            <person name="Huh J.H."/>
            <person name="Kang B.-C."/>
            <person name="Yang T.-J."/>
            <person name="Lee Y.-H."/>
            <person name="Bennetzen J.L."/>
            <person name="Choi D."/>
        </authorList>
    </citation>
    <scope>NUCLEOTIDE SEQUENCE [LARGE SCALE GENOMIC DNA]</scope>
    <source>
        <strain evidence="7">cv. PBC81</strain>
    </source>
</reference>
<accession>A0A2G2VFG6</accession>
<dbReference type="PANTHER" id="PTHR46201">
    <property type="entry name" value="PHD FINGER PROTEIN MALE MEIOCYTE DEATH 1-RELATED"/>
    <property type="match status" value="1"/>
</dbReference>
<evidence type="ECO:0000256" key="2">
    <source>
        <dbReference type="ARBA" id="ARBA00022771"/>
    </source>
</evidence>
<proteinExistence type="predicted"/>
<keyword evidence="7" id="KW-1185">Reference proteome</keyword>
<dbReference type="AlphaFoldDB" id="A0A2G2VFG6"/>
<comment type="caution">
    <text evidence="6">The sequence shown here is derived from an EMBL/GenBank/DDBJ whole genome shotgun (WGS) entry which is preliminary data.</text>
</comment>
<dbReference type="InterPro" id="IPR013083">
    <property type="entry name" value="Znf_RING/FYVE/PHD"/>
</dbReference>
<dbReference type="EMBL" id="MLFT02000012">
    <property type="protein sequence ID" value="PHT31731.1"/>
    <property type="molecule type" value="Genomic_DNA"/>
</dbReference>
<dbReference type="Gene3D" id="3.30.40.10">
    <property type="entry name" value="Zinc/RING finger domain, C3HC4 (zinc finger)"/>
    <property type="match status" value="1"/>
</dbReference>
<keyword evidence="3" id="KW-0862">Zinc</keyword>
<feature type="region of interest" description="Disordered" evidence="4">
    <location>
        <begin position="1"/>
        <end position="43"/>
    </location>
</feature>
<keyword evidence="1" id="KW-0479">Metal-binding</keyword>
<gene>
    <name evidence="6" type="ORF">CQW23_28068</name>
</gene>
<evidence type="ECO:0000313" key="7">
    <source>
        <dbReference type="Proteomes" id="UP000224567"/>
    </source>
</evidence>
<feature type="domain" description="PHD-type" evidence="5">
    <location>
        <begin position="61"/>
        <end position="96"/>
    </location>
</feature>
<evidence type="ECO:0000256" key="1">
    <source>
        <dbReference type="ARBA" id="ARBA00022723"/>
    </source>
</evidence>
<organism evidence="6 7">
    <name type="scientific">Capsicum baccatum</name>
    <name type="common">Peruvian pepper</name>
    <dbReference type="NCBI Taxonomy" id="33114"/>
    <lineage>
        <taxon>Eukaryota</taxon>
        <taxon>Viridiplantae</taxon>
        <taxon>Streptophyta</taxon>
        <taxon>Embryophyta</taxon>
        <taxon>Tracheophyta</taxon>
        <taxon>Spermatophyta</taxon>
        <taxon>Magnoliopsida</taxon>
        <taxon>eudicotyledons</taxon>
        <taxon>Gunneridae</taxon>
        <taxon>Pentapetalae</taxon>
        <taxon>asterids</taxon>
        <taxon>lamiids</taxon>
        <taxon>Solanales</taxon>
        <taxon>Solanaceae</taxon>
        <taxon>Solanoideae</taxon>
        <taxon>Capsiceae</taxon>
        <taxon>Capsicum</taxon>
    </lineage>
</organism>
<dbReference type="SUPFAM" id="SSF57903">
    <property type="entry name" value="FYVE/PHD zinc finger"/>
    <property type="match status" value="1"/>
</dbReference>
<dbReference type="GO" id="GO:0008270">
    <property type="term" value="F:zinc ion binding"/>
    <property type="evidence" value="ECO:0007669"/>
    <property type="project" value="UniProtKB-KW"/>
</dbReference>
<sequence length="151" mass="17018">MGEAVRQSDQGKEMADLRITIKVDEPEPERVSNEPKPTPERLPGVDAYSDVAYLYTSFRWGYHESIVACDICDRWHHSRCSGIEDAEAVPPLFVCSHKGRLFHKLPYSQAEARRGCFARVRAKVKESLSVEASHQRETRASAEGCKARATL</sequence>
<dbReference type="OrthoDB" id="8194222at2759"/>
<keyword evidence="2" id="KW-0863">Zinc-finger</keyword>
<reference evidence="6 7" key="1">
    <citation type="journal article" date="2017" name="Genome Biol.">
        <title>New reference genome sequences of hot pepper reveal the massive evolution of plant disease-resistance genes by retroduplication.</title>
        <authorList>
            <person name="Kim S."/>
            <person name="Park J."/>
            <person name="Yeom S.I."/>
            <person name="Kim Y.M."/>
            <person name="Seo E."/>
            <person name="Kim K.T."/>
            <person name="Kim M.S."/>
            <person name="Lee J.M."/>
            <person name="Cheong K."/>
            <person name="Shin H.S."/>
            <person name="Kim S.B."/>
            <person name="Han K."/>
            <person name="Lee J."/>
            <person name="Park M."/>
            <person name="Lee H.A."/>
            <person name="Lee H.Y."/>
            <person name="Lee Y."/>
            <person name="Oh S."/>
            <person name="Lee J.H."/>
            <person name="Choi E."/>
            <person name="Choi E."/>
            <person name="Lee S.E."/>
            <person name="Jeon J."/>
            <person name="Kim H."/>
            <person name="Choi G."/>
            <person name="Song H."/>
            <person name="Lee J."/>
            <person name="Lee S.C."/>
            <person name="Kwon J.K."/>
            <person name="Lee H.Y."/>
            <person name="Koo N."/>
            <person name="Hong Y."/>
            <person name="Kim R.W."/>
            <person name="Kang W.H."/>
            <person name="Huh J.H."/>
            <person name="Kang B.C."/>
            <person name="Yang T.J."/>
            <person name="Lee Y.H."/>
            <person name="Bennetzen J.L."/>
            <person name="Choi D."/>
        </authorList>
    </citation>
    <scope>NUCLEOTIDE SEQUENCE [LARGE SCALE GENOMIC DNA]</scope>
    <source>
        <strain evidence="7">cv. PBC81</strain>
        <tissue evidence="6">Leaf</tissue>
    </source>
</reference>
<evidence type="ECO:0000256" key="4">
    <source>
        <dbReference type="SAM" id="MobiDB-lite"/>
    </source>
</evidence>
<evidence type="ECO:0000256" key="3">
    <source>
        <dbReference type="ARBA" id="ARBA00022833"/>
    </source>
</evidence>
<dbReference type="Pfam" id="PF00628">
    <property type="entry name" value="PHD"/>
    <property type="match status" value="1"/>
</dbReference>
<dbReference type="InterPro" id="IPR011011">
    <property type="entry name" value="Znf_FYVE_PHD"/>
</dbReference>
<dbReference type="InterPro" id="IPR019787">
    <property type="entry name" value="Znf_PHD-finger"/>
</dbReference>
<evidence type="ECO:0000259" key="5">
    <source>
        <dbReference type="Pfam" id="PF00628"/>
    </source>
</evidence>
<dbReference type="PANTHER" id="PTHR46201:SF9">
    <property type="entry name" value="PHD FINGER PROTEIN MALE MEIOCYTE DEATH 1"/>
    <property type="match status" value="1"/>
</dbReference>
<name>A0A2G2VFG6_CAPBA</name>